<evidence type="ECO:0000313" key="3">
    <source>
        <dbReference type="EMBL" id="RBP44613.1"/>
    </source>
</evidence>
<dbReference type="InterPro" id="IPR002035">
    <property type="entry name" value="VWF_A"/>
</dbReference>
<evidence type="ECO:0000259" key="2">
    <source>
        <dbReference type="Pfam" id="PF00092"/>
    </source>
</evidence>
<evidence type="ECO:0000313" key="4">
    <source>
        <dbReference type="Proteomes" id="UP000253426"/>
    </source>
</evidence>
<feature type="region of interest" description="Disordered" evidence="1">
    <location>
        <begin position="178"/>
        <end position="197"/>
    </location>
</feature>
<dbReference type="SUPFAM" id="SSF53300">
    <property type="entry name" value="vWA-like"/>
    <property type="match status" value="1"/>
</dbReference>
<organism evidence="3 4">
    <name type="scientific">Roseimicrobium gellanilyticum</name>
    <dbReference type="NCBI Taxonomy" id="748857"/>
    <lineage>
        <taxon>Bacteria</taxon>
        <taxon>Pseudomonadati</taxon>
        <taxon>Verrucomicrobiota</taxon>
        <taxon>Verrucomicrobiia</taxon>
        <taxon>Verrucomicrobiales</taxon>
        <taxon>Verrucomicrobiaceae</taxon>
        <taxon>Roseimicrobium</taxon>
    </lineage>
</organism>
<comment type="caution">
    <text evidence="3">The sequence shown here is derived from an EMBL/GenBank/DDBJ whole genome shotgun (WGS) entry which is preliminary data.</text>
</comment>
<dbReference type="Proteomes" id="UP000253426">
    <property type="component" value="Unassembled WGS sequence"/>
</dbReference>
<feature type="domain" description="VWFA" evidence="2">
    <location>
        <begin position="4"/>
        <end position="144"/>
    </location>
</feature>
<dbReference type="Pfam" id="PF00092">
    <property type="entry name" value="VWA"/>
    <property type="match status" value="1"/>
</dbReference>
<dbReference type="Gene3D" id="3.40.50.410">
    <property type="entry name" value="von Willebrand factor, type A domain"/>
    <property type="match status" value="1"/>
</dbReference>
<dbReference type="InterPro" id="IPR036465">
    <property type="entry name" value="vWFA_dom_sf"/>
</dbReference>
<name>A0A366HNK1_9BACT</name>
<dbReference type="PIRSF" id="PIRSF020634">
    <property type="entry name" value="TerY_vWA"/>
    <property type="match status" value="1"/>
</dbReference>
<dbReference type="InterPro" id="IPR011392">
    <property type="entry name" value="Tellurite-R_TerY"/>
</dbReference>
<reference evidence="3 4" key="1">
    <citation type="submission" date="2018-06" db="EMBL/GenBank/DDBJ databases">
        <title>Genomic Encyclopedia of Type Strains, Phase IV (KMG-IV): sequencing the most valuable type-strain genomes for metagenomic binning, comparative biology and taxonomic classification.</title>
        <authorList>
            <person name="Goeker M."/>
        </authorList>
    </citation>
    <scope>NUCLEOTIDE SEQUENCE [LARGE SCALE GENOMIC DNA]</scope>
    <source>
        <strain evidence="3 4">DSM 25532</strain>
    </source>
</reference>
<proteinExistence type="predicted"/>
<keyword evidence="4" id="KW-1185">Reference proteome</keyword>
<evidence type="ECO:0000256" key="1">
    <source>
        <dbReference type="SAM" id="MobiDB-lite"/>
    </source>
</evidence>
<sequence length="197" mass="21053">MFGEPIEQVKNGVQMLVSALRQDPYALETAFLSVITFDSKADEKVKLTELTAFQIPALTAQGSTALGDALRLVAESASSQLAKSTSTTKGDWKPMVFLMTDGAPTDDWQKGLARFQQEKWGVVVGCAVNNGDISALKQICGESVVRLDTSDASAMAKFFKWVSASVSSNSKAVETAGKEVEGLDQLPPPPPEIKVVV</sequence>
<gene>
    <name evidence="3" type="ORF">DES53_104435</name>
</gene>
<dbReference type="AlphaFoldDB" id="A0A366HNK1"/>
<feature type="compositionally biased region" description="Pro residues" evidence="1">
    <location>
        <begin position="186"/>
        <end position="197"/>
    </location>
</feature>
<dbReference type="EMBL" id="QNRR01000004">
    <property type="protein sequence ID" value="RBP44613.1"/>
    <property type="molecule type" value="Genomic_DNA"/>
</dbReference>
<accession>A0A366HNK1</accession>
<protein>
    <submittedName>
        <fullName evidence="3">Uncharacterized protein YegL</fullName>
    </submittedName>
</protein>